<dbReference type="EC" id="3.5.1.44" evidence="4"/>
<dbReference type="EC" id="3.1.1.61" evidence="4"/>
<dbReference type="CDD" id="cd16432">
    <property type="entry name" value="CheB_Rec"/>
    <property type="match status" value="1"/>
</dbReference>
<dbReference type="Gene3D" id="3.40.50.2300">
    <property type="match status" value="1"/>
</dbReference>
<comment type="PTM">
    <text evidence="4">Phosphorylated by CheA. Phosphorylation of the N-terminal regulatory domain activates the methylesterase activity.</text>
</comment>
<evidence type="ECO:0000256" key="6">
    <source>
        <dbReference type="PROSITE-ProRule" id="PRU00169"/>
    </source>
</evidence>
<dbReference type="NCBIfam" id="NF001965">
    <property type="entry name" value="PRK00742.1"/>
    <property type="match status" value="1"/>
</dbReference>
<dbReference type="Pfam" id="PF01339">
    <property type="entry name" value="CheB_methylest"/>
    <property type="match status" value="1"/>
</dbReference>
<dbReference type="GO" id="GO:0008984">
    <property type="term" value="F:protein-glutamate methylesterase activity"/>
    <property type="evidence" value="ECO:0007669"/>
    <property type="project" value="UniProtKB-UniRule"/>
</dbReference>
<evidence type="ECO:0000256" key="4">
    <source>
        <dbReference type="HAMAP-Rule" id="MF_00099"/>
    </source>
</evidence>
<comment type="similarity">
    <text evidence="4">Belongs to the CheB family.</text>
</comment>
<dbReference type="InterPro" id="IPR001789">
    <property type="entry name" value="Sig_transdc_resp-reg_receiver"/>
</dbReference>
<comment type="caution">
    <text evidence="9">The sequence shown here is derived from an EMBL/GenBank/DDBJ whole genome shotgun (WGS) entry which is preliminary data.</text>
</comment>
<evidence type="ECO:0000259" key="8">
    <source>
        <dbReference type="PROSITE" id="PS50122"/>
    </source>
</evidence>
<comment type="subcellular location">
    <subcellularLocation>
        <location evidence="4">Cytoplasm</location>
    </subcellularLocation>
</comment>
<feature type="active site" evidence="4 5">
    <location>
        <position position="246"/>
    </location>
</feature>
<keyword evidence="1 4" id="KW-0145">Chemotaxis</keyword>
<dbReference type="InterPro" id="IPR035909">
    <property type="entry name" value="CheB_C"/>
</dbReference>
<evidence type="ECO:0000256" key="5">
    <source>
        <dbReference type="PROSITE-ProRule" id="PRU00050"/>
    </source>
</evidence>
<dbReference type="PIRSF" id="PIRSF000876">
    <property type="entry name" value="RR_chemtxs_CheB"/>
    <property type="match status" value="1"/>
</dbReference>
<evidence type="ECO:0000256" key="3">
    <source>
        <dbReference type="ARBA" id="ARBA00048267"/>
    </source>
</evidence>
<dbReference type="GO" id="GO:0005737">
    <property type="term" value="C:cytoplasm"/>
    <property type="evidence" value="ECO:0007669"/>
    <property type="project" value="UniProtKB-SubCell"/>
</dbReference>
<feature type="active site" evidence="4 5">
    <location>
        <position position="342"/>
    </location>
</feature>
<protein>
    <recommendedName>
        <fullName evidence="4">Protein-glutamate methylesterase/protein-glutamine glutaminase</fullName>
        <ecNumber evidence="4">3.1.1.61</ecNumber>
        <ecNumber evidence="4">3.5.1.44</ecNumber>
    </recommendedName>
</protein>
<comment type="function">
    <text evidence="4">Involved in chemotaxis. Part of a chemotaxis signal transduction system that modulates chemotaxis in response to various stimuli. Catalyzes the demethylation of specific methylglutamate residues introduced into the chemoreceptors (methyl-accepting chemotaxis proteins or MCP) by CheR. Also mediates the irreversible deamidation of specific glutamine residues to glutamic acid.</text>
</comment>
<dbReference type="SMART" id="SM00448">
    <property type="entry name" value="REC"/>
    <property type="match status" value="1"/>
</dbReference>
<keyword evidence="4" id="KW-0963">Cytoplasm</keyword>
<evidence type="ECO:0000259" key="7">
    <source>
        <dbReference type="PROSITE" id="PS50110"/>
    </source>
</evidence>
<comment type="catalytic activity">
    <reaction evidence="4">
        <text>L-glutaminyl-[protein] + H2O = L-glutamyl-[protein] + NH4(+)</text>
        <dbReference type="Rhea" id="RHEA:16441"/>
        <dbReference type="Rhea" id="RHEA-COMP:10207"/>
        <dbReference type="Rhea" id="RHEA-COMP:10208"/>
        <dbReference type="ChEBI" id="CHEBI:15377"/>
        <dbReference type="ChEBI" id="CHEBI:28938"/>
        <dbReference type="ChEBI" id="CHEBI:29973"/>
        <dbReference type="ChEBI" id="CHEBI:30011"/>
        <dbReference type="EC" id="3.5.1.44"/>
    </reaction>
</comment>
<dbReference type="Gene3D" id="3.40.50.180">
    <property type="entry name" value="Methylesterase CheB, C-terminal domain"/>
    <property type="match status" value="1"/>
</dbReference>
<proteinExistence type="inferred from homology"/>
<dbReference type="GO" id="GO:0006935">
    <property type="term" value="P:chemotaxis"/>
    <property type="evidence" value="ECO:0007669"/>
    <property type="project" value="UniProtKB-UniRule"/>
</dbReference>
<dbReference type="AlphaFoldDB" id="A0A931MZC1"/>
<feature type="active site" evidence="4 5">
    <location>
        <position position="218"/>
    </location>
</feature>
<dbReference type="PROSITE" id="PS50110">
    <property type="entry name" value="RESPONSE_REGULATORY"/>
    <property type="match status" value="1"/>
</dbReference>
<evidence type="ECO:0000256" key="1">
    <source>
        <dbReference type="ARBA" id="ARBA00022500"/>
    </source>
</evidence>
<dbReference type="SUPFAM" id="SSF52172">
    <property type="entry name" value="CheY-like"/>
    <property type="match status" value="1"/>
</dbReference>
<keyword evidence="10" id="KW-1185">Reference proteome</keyword>
<evidence type="ECO:0000256" key="2">
    <source>
        <dbReference type="ARBA" id="ARBA00022801"/>
    </source>
</evidence>
<dbReference type="CDD" id="cd17541">
    <property type="entry name" value="REC_CheB-like"/>
    <property type="match status" value="1"/>
</dbReference>
<dbReference type="InterPro" id="IPR000673">
    <property type="entry name" value="Sig_transdc_resp-reg_Me-estase"/>
</dbReference>
<dbReference type="PROSITE" id="PS50122">
    <property type="entry name" value="CHEB"/>
    <property type="match status" value="1"/>
</dbReference>
<feature type="domain" description="Response regulatory" evidence="7">
    <location>
        <begin position="26"/>
        <end position="144"/>
    </location>
</feature>
<comment type="catalytic activity">
    <reaction evidence="3 4">
        <text>[protein]-L-glutamate 5-O-methyl ester + H2O = L-glutamyl-[protein] + methanol + H(+)</text>
        <dbReference type="Rhea" id="RHEA:23236"/>
        <dbReference type="Rhea" id="RHEA-COMP:10208"/>
        <dbReference type="Rhea" id="RHEA-COMP:10311"/>
        <dbReference type="ChEBI" id="CHEBI:15377"/>
        <dbReference type="ChEBI" id="CHEBI:15378"/>
        <dbReference type="ChEBI" id="CHEBI:17790"/>
        <dbReference type="ChEBI" id="CHEBI:29973"/>
        <dbReference type="ChEBI" id="CHEBI:82795"/>
        <dbReference type="EC" id="3.1.1.61"/>
    </reaction>
</comment>
<dbReference type="HAMAP" id="MF_00099">
    <property type="entry name" value="CheB_chemtxs"/>
    <property type="match status" value="1"/>
</dbReference>
<gene>
    <name evidence="4" type="primary">cheB</name>
    <name evidence="9" type="ORF">I5731_15950</name>
</gene>
<evidence type="ECO:0000313" key="10">
    <source>
        <dbReference type="Proteomes" id="UP000631694"/>
    </source>
</evidence>
<dbReference type="GO" id="GO:0000156">
    <property type="term" value="F:phosphorelay response regulator activity"/>
    <property type="evidence" value="ECO:0007669"/>
    <property type="project" value="InterPro"/>
</dbReference>
<organism evidence="9 10">
    <name type="scientific">Methylobrevis albus</name>
    <dbReference type="NCBI Taxonomy" id="2793297"/>
    <lineage>
        <taxon>Bacteria</taxon>
        <taxon>Pseudomonadati</taxon>
        <taxon>Pseudomonadota</taxon>
        <taxon>Alphaproteobacteria</taxon>
        <taxon>Hyphomicrobiales</taxon>
        <taxon>Pleomorphomonadaceae</taxon>
        <taxon>Methylobrevis</taxon>
    </lineage>
</organism>
<feature type="domain" description="CheB-type methylesterase" evidence="8">
    <location>
        <begin position="207"/>
        <end position="393"/>
    </location>
</feature>
<dbReference type="PANTHER" id="PTHR42872:SF3">
    <property type="entry name" value="PROTEIN-GLUTAMATE METHYLESTERASE_PROTEIN-GLUTAMINE GLUTAMINASE 1"/>
    <property type="match status" value="1"/>
</dbReference>
<name>A0A931MZC1_9HYPH</name>
<evidence type="ECO:0000313" key="9">
    <source>
        <dbReference type="EMBL" id="MBH0239317.1"/>
    </source>
</evidence>
<sequence>MSANAHASPPGSFQGTSHGPVTDPIRVMVVDDSVVVRGLVGRWIDEDPGLAVVASHRNGKLAVEDITRADPDVVVLDIEMPDMDGLTALPLMLAKKPGLIVLIASTLSRRNAEISLKALSLGAADYIPKPDGNSRLTTSTEFRADLIAKVQSLGARARSRSRRAAAPPVSSRPFTATRTLEAAGMVPAQSAVPAKPKASFTLRSYAPVRPRVLTIGSSTGGPQALNAFFGHVGTAMAQVPVLLTQHMPATFTAILAEHLSKAAGRPAAEGRDGEPVLPGRIYVAPGGRHMIVARQGSETVIRLTDGPPVNFCKPAVDPLFKSVVDIYGSATLGVILTGMGSDGADGVTAIGQAGGNVITQDEETSVVWGMPGAAAHTGMCADVLPLDEVGRKVARILLGSRI</sequence>
<dbReference type="Pfam" id="PF00072">
    <property type="entry name" value="Response_reg"/>
    <property type="match status" value="1"/>
</dbReference>
<comment type="domain">
    <text evidence="4">Contains a C-terminal catalytic domain, and an N-terminal region which modulates catalytic activity.</text>
</comment>
<dbReference type="InterPro" id="IPR008248">
    <property type="entry name" value="CheB-like"/>
</dbReference>
<dbReference type="GO" id="GO:0050568">
    <property type="term" value="F:protein-glutamine glutaminase activity"/>
    <property type="evidence" value="ECO:0007669"/>
    <property type="project" value="UniProtKB-UniRule"/>
</dbReference>
<keyword evidence="4 6" id="KW-0597">Phosphoprotein</keyword>
<dbReference type="PANTHER" id="PTHR42872">
    <property type="entry name" value="PROTEIN-GLUTAMATE METHYLESTERASE/PROTEIN-GLUTAMINE GLUTAMINASE"/>
    <property type="match status" value="1"/>
</dbReference>
<dbReference type="SUPFAM" id="SSF52738">
    <property type="entry name" value="Methylesterase CheB, C-terminal domain"/>
    <property type="match status" value="1"/>
</dbReference>
<feature type="modified residue" description="4-aspartylphosphate" evidence="4 6">
    <location>
        <position position="77"/>
    </location>
</feature>
<dbReference type="Proteomes" id="UP000631694">
    <property type="component" value="Unassembled WGS sequence"/>
</dbReference>
<keyword evidence="2 4" id="KW-0378">Hydrolase</keyword>
<dbReference type="EMBL" id="JADZLT010000054">
    <property type="protein sequence ID" value="MBH0239317.1"/>
    <property type="molecule type" value="Genomic_DNA"/>
</dbReference>
<reference evidence="9" key="1">
    <citation type="submission" date="2020-12" db="EMBL/GenBank/DDBJ databases">
        <title>Methylobrevis albus sp. nov., isolated from fresh water lack sediment.</title>
        <authorList>
            <person name="Zou Q."/>
        </authorList>
    </citation>
    <scope>NUCLEOTIDE SEQUENCE</scope>
    <source>
        <strain evidence="9">L22</strain>
    </source>
</reference>
<accession>A0A931MZC1</accession>
<dbReference type="InterPro" id="IPR011006">
    <property type="entry name" value="CheY-like_superfamily"/>
</dbReference>